<sequence length="150" mass="16594">MAGDKSTKKKSSKTKAYVSEWPSTNPSSSSRSVPAKTNAKLQNLVSPHLDSFNFFLTEGLDLAVADMSKVPVELPNQHRMDIWIESAQIGYPTTENQITGEQKLLPSECRQRGISYTAPLVVTLARSFGDSQNVERIQRVVGEIPIMVRS</sequence>
<evidence type="ECO:0000256" key="2">
    <source>
        <dbReference type="ARBA" id="ARBA00022478"/>
    </source>
</evidence>
<dbReference type="AlphaFoldDB" id="A0A2P4XXG4"/>
<feature type="region of interest" description="Disordered" evidence="6">
    <location>
        <begin position="1"/>
        <end position="35"/>
    </location>
</feature>
<evidence type="ECO:0000256" key="6">
    <source>
        <dbReference type="SAM" id="MobiDB-lite"/>
    </source>
</evidence>
<dbReference type="SUPFAM" id="SSF64484">
    <property type="entry name" value="beta and beta-prime subunits of DNA dependent RNA-polymerase"/>
    <property type="match status" value="1"/>
</dbReference>
<dbReference type="EMBL" id="NCKW01007239">
    <property type="protein sequence ID" value="POM70228.1"/>
    <property type="molecule type" value="Genomic_DNA"/>
</dbReference>
<dbReference type="Gene3D" id="3.90.1100.10">
    <property type="match status" value="1"/>
</dbReference>
<organism evidence="8 9">
    <name type="scientific">Phytophthora palmivora</name>
    <dbReference type="NCBI Taxonomy" id="4796"/>
    <lineage>
        <taxon>Eukaryota</taxon>
        <taxon>Sar</taxon>
        <taxon>Stramenopiles</taxon>
        <taxon>Oomycota</taxon>
        <taxon>Peronosporomycetes</taxon>
        <taxon>Peronosporales</taxon>
        <taxon>Peronosporaceae</taxon>
        <taxon>Phytophthora</taxon>
    </lineage>
</organism>
<protein>
    <recommendedName>
        <fullName evidence="1">DNA-directed RNA polymerase</fullName>
        <ecNumber evidence="1">2.7.7.6</ecNumber>
    </recommendedName>
</protein>
<accession>A0A2P4XXG4</accession>
<reference evidence="8 9" key="1">
    <citation type="journal article" date="2017" name="Genome Biol. Evol.">
        <title>Phytophthora megakarya and P. palmivora, closely related causal agents of cacao black pod rot, underwent increases in genome sizes and gene numbers by different mechanisms.</title>
        <authorList>
            <person name="Ali S.S."/>
            <person name="Shao J."/>
            <person name="Lary D.J."/>
            <person name="Kronmiller B."/>
            <person name="Shen D."/>
            <person name="Strem M.D."/>
            <person name="Amoako-Attah I."/>
            <person name="Akrofi A.Y."/>
            <person name="Begoude B.A."/>
            <person name="Ten Hoopen G.M."/>
            <person name="Coulibaly K."/>
            <person name="Kebe B.I."/>
            <person name="Melnick R.L."/>
            <person name="Guiltinan M.J."/>
            <person name="Tyler B.M."/>
            <person name="Meinhardt L.W."/>
            <person name="Bailey B.A."/>
        </authorList>
    </citation>
    <scope>NUCLEOTIDE SEQUENCE [LARGE SCALE GENOMIC DNA]</scope>
    <source>
        <strain evidence="9">sbr112.9</strain>
    </source>
</reference>
<feature type="non-terminal residue" evidence="8">
    <location>
        <position position="150"/>
    </location>
</feature>
<evidence type="ECO:0000256" key="1">
    <source>
        <dbReference type="ARBA" id="ARBA00012418"/>
    </source>
</evidence>
<keyword evidence="4" id="KW-0548">Nucleotidyltransferase</keyword>
<gene>
    <name evidence="8" type="ORF">PHPALM_13363</name>
</gene>
<dbReference type="Proteomes" id="UP000237271">
    <property type="component" value="Unassembled WGS sequence"/>
</dbReference>
<dbReference type="EC" id="2.7.7.6" evidence="1"/>
<dbReference type="OrthoDB" id="10248617at2759"/>
<evidence type="ECO:0000256" key="5">
    <source>
        <dbReference type="ARBA" id="ARBA00023163"/>
    </source>
</evidence>
<dbReference type="GO" id="GO:0000428">
    <property type="term" value="C:DNA-directed RNA polymerase complex"/>
    <property type="evidence" value="ECO:0007669"/>
    <property type="project" value="UniProtKB-KW"/>
</dbReference>
<dbReference type="Pfam" id="PF04563">
    <property type="entry name" value="RNA_pol_Rpb2_1"/>
    <property type="match status" value="1"/>
</dbReference>
<dbReference type="GO" id="GO:0003677">
    <property type="term" value="F:DNA binding"/>
    <property type="evidence" value="ECO:0007669"/>
    <property type="project" value="InterPro"/>
</dbReference>
<dbReference type="GO" id="GO:0003899">
    <property type="term" value="F:DNA-directed RNA polymerase activity"/>
    <property type="evidence" value="ECO:0007669"/>
    <property type="project" value="UniProtKB-EC"/>
</dbReference>
<dbReference type="GO" id="GO:0006351">
    <property type="term" value="P:DNA-templated transcription"/>
    <property type="evidence" value="ECO:0007669"/>
    <property type="project" value="InterPro"/>
</dbReference>
<evidence type="ECO:0000256" key="3">
    <source>
        <dbReference type="ARBA" id="ARBA00022679"/>
    </source>
</evidence>
<keyword evidence="2 8" id="KW-0240">DNA-directed RNA polymerase</keyword>
<feature type="domain" description="RNA polymerase beta subunit protrusion" evidence="7">
    <location>
        <begin position="43"/>
        <end position="150"/>
    </location>
</feature>
<evidence type="ECO:0000313" key="8">
    <source>
        <dbReference type="EMBL" id="POM70228.1"/>
    </source>
</evidence>
<evidence type="ECO:0000256" key="4">
    <source>
        <dbReference type="ARBA" id="ARBA00022695"/>
    </source>
</evidence>
<evidence type="ECO:0000259" key="7">
    <source>
        <dbReference type="Pfam" id="PF04563"/>
    </source>
</evidence>
<dbReference type="InterPro" id="IPR007644">
    <property type="entry name" value="RNA_pol_bsu_protrusion"/>
</dbReference>
<keyword evidence="3" id="KW-0808">Transferase</keyword>
<name>A0A2P4XXG4_9STRA</name>
<keyword evidence="9" id="KW-1185">Reference proteome</keyword>
<evidence type="ECO:0000313" key="9">
    <source>
        <dbReference type="Proteomes" id="UP000237271"/>
    </source>
</evidence>
<keyword evidence="5" id="KW-0804">Transcription</keyword>
<proteinExistence type="predicted"/>
<comment type="caution">
    <text evidence="8">The sequence shown here is derived from an EMBL/GenBank/DDBJ whole genome shotgun (WGS) entry which is preliminary data.</text>
</comment>
<feature type="compositionally biased region" description="Low complexity" evidence="6">
    <location>
        <begin position="19"/>
        <end position="34"/>
    </location>
</feature>